<dbReference type="InterPro" id="IPR015179">
    <property type="entry name" value="A-amylase/a-glucTrfase_C"/>
</dbReference>
<name>X1VLZ6_9ZZZZ</name>
<gene>
    <name evidence="2" type="ORF">S12H4_62648</name>
</gene>
<evidence type="ECO:0000259" key="1">
    <source>
        <dbReference type="Pfam" id="PF09095"/>
    </source>
</evidence>
<dbReference type="EMBL" id="BARW01042137">
    <property type="protein sequence ID" value="GAJ20477.1"/>
    <property type="molecule type" value="Genomic_DNA"/>
</dbReference>
<dbReference type="AlphaFoldDB" id="X1VLZ6"/>
<dbReference type="InterPro" id="IPR011013">
    <property type="entry name" value="Gal_mutarotase_sf_dom"/>
</dbReference>
<proteinExistence type="predicted"/>
<dbReference type="Pfam" id="PF09095">
    <property type="entry name" value="AmyA-gluTrfs_C"/>
    <property type="match status" value="1"/>
</dbReference>
<accession>X1VLZ6</accession>
<feature type="non-terminal residue" evidence="2">
    <location>
        <position position="1"/>
    </location>
</feature>
<dbReference type="GO" id="GO:0030246">
    <property type="term" value="F:carbohydrate binding"/>
    <property type="evidence" value="ECO:0007669"/>
    <property type="project" value="InterPro"/>
</dbReference>
<dbReference type="GO" id="GO:0005975">
    <property type="term" value="P:carbohydrate metabolic process"/>
    <property type="evidence" value="ECO:0007669"/>
    <property type="project" value="InterPro"/>
</dbReference>
<evidence type="ECO:0000313" key="2">
    <source>
        <dbReference type="EMBL" id="GAJ20477.1"/>
    </source>
</evidence>
<sequence>GEISDLKEIGMHDEHYGINITLEFNPHCCLWHFPIETISEGDAAYERMYQQSVVFPHWKLNLKPKEKQTITLK</sequence>
<dbReference type="Gene3D" id="2.70.98.10">
    <property type="match status" value="1"/>
</dbReference>
<feature type="domain" description="Alpha-amylase/4-alpha-glucanotransferase C-terminal" evidence="1">
    <location>
        <begin position="2"/>
        <end position="71"/>
    </location>
</feature>
<reference evidence="2" key="1">
    <citation type="journal article" date="2014" name="Front. Microbiol.">
        <title>High frequency of phylogenetically diverse reductive dehalogenase-homologous genes in deep subseafloor sedimentary metagenomes.</title>
        <authorList>
            <person name="Kawai M."/>
            <person name="Futagami T."/>
            <person name="Toyoda A."/>
            <person name="Takaki Y."/>
            <person name="Nishi S."/>
            <person name="Hori S."/>
            <person name="Arai W."/>
            <person name="Tsubouchi T."/>
            <person name="Morono Y."/>
            <person name="Uchiyama I."/>
            <person name="Ito T."/>
            <person name="Fujiyama A."/>
            <person name="Inagaki F."/>
            <person name="Takami H."/>
        </authorList>
    </citation>
    <scope>NUCLEOTIDE SEQUENCE</scope>
    <source>
        <strain evidence="2">Expedition CK06-06</strain>
    </source>
</reference>
<comment type="caution">
    <text evidence="2">The sequence shown here is derived from an EMBL/GenBank/DDBJ whole genome shotgun (WGS) entry which is preliminary data.</text>
</comment>
<protein>
    <recommendedName>
        <fullName evidence="1">Alpha-amylase/4-alpha-glucanotransferase C-terminal domain-containing protein</fullName>
    </recommendedName>
</protein>
<dbReference type="InterPro" id="IPR014718">
    <property type="entry name" value="GH-type_carb-bd"/>
</dbReference>
<organism evidence="2">
    <name type="scientific">marine sediment metagenome</name>
    <dbReference type="NCBI Taxonomy" id="412755"/>
    <lineage>
        <taxon>unclassified sequences</taxon>
        <taxon>metagenomes</taxon>
        <taxon>ecological metagenomes</taxon>
    </lineage>
</organism>
<feature type="non-terminal residue" evidence="2">
    <location>
        <position position="73"/>
    </location>
</feature>
<dbReference type="SUPFAM" id="SSF74650">
    <property type="entry name" value="Galactose mutarotase-like"/>
    <property type="match status" value="1"/>
</dbReference>
<dbReference type="GO" id="GO:0003824">
    <property type="term" value="F:catalytic activity"/>
    <property type="evidence" value="ECO:0007669"/>
    <property type="project" value="InterPro"/>
</dbReference>